<organism evidence="1 2">
    <name type="scientific">Allochromatium tepidum</name>
    <dbReference type="NCBI Taxonomy" id="553982"/>
    <lineage>
        <taxon>Bacteria</taxon>
        <taxon>Pseudomonadati</taxon>
        <taxon>Pseudomonadota</taxon>
        <taxon>Gammaproteobacteria</taxon>
        <taxon>Chromatiales</taxon>
        <taxon>Chromatiaceae</taxon>
        <taxon>Allochromatium</taxon>
    </lineage>
</organism>
<accession>A0ABM7QKR6</accession>
<proteinExistence type="predicted"/>
<keyword evidence="2" id="KW-1185">Reference proteome</keyword>
<evidence type="ECO:0000313" key="2">
    <source>
        <dbReference type="Proteomes" id="UP000680679"/>
    </source>
</evidence>
<sequence>MGRLLWKLLLAFWLAHEDREPRIYTRISQILQRVLQHQSPHRKQPPLPIIKRISRRGKHRWALYQRHKLGTSAEHDRSPAVPDTTGREGLRCWRGDTETQVFGEVGDGLRQFAVARLEQLLEQTDSLFDGDL</sequence>
<reference evidence="1 2" key="1">
    <citation type="submission" date="2021-04" db="EMBL/GenBank/DDBJ databases">
        <title>Complete genome sequencing of Allochromatium tepidum strain NZ.</title>
        <authorList>
            <person name="Tsukatani Y."/>
            <person name="Mori H."/>
        </authorList>
    </citation>
    <scope>NUCLEOTIDE SEQUENCE [LARGE SCALE GENOMIC DNA]</scope>
    <source>
        <strain evidence="1 2">NZ</strain>
    </source>
</reference>
<dbReference type="Proteomes" id="UP000680679">
    <property type="component" value="Chromosome"/>
</dbReference>
<protein>
    <submittedName>
        <fullName evidence="1">Uncharacterized protein</fullName>
    </submittedName>
</protein>
<evidence type="ECO:0000313" key="1">
    <source>
        <dbReference type="EMBL" id="BCU06391.1"/>
    </source>
</evidence>
<dbReference type="EMBL" id="AP024563">
    <property type="protein sequence ID" value="BCU06391.1"/>
    <property type="molecule type" value="Genomic_DNA"/>
</dbReference>
<name>A0ABM7QKR6_9GAMM</name>
<gene>
    <name evidence="1" type="ORF">Atep_10680</name>
</gene>